<keyword evidence="2" id="KW-0694">RNA-binding</keyword>
<dbReference type="InterPro" id="IPR020103">
    <property type="entry name" value="PsdUridine_synth_cat_dom_sf"/>
</dbReference>
<comment type="caution">
    <text evidence="5">The sequence shown here is derived from an EMBL/GenBank/DDBJ whole genome shotgun (WGS) entry which is preliminary data.</text>
</comment>
<dbReference type="Proteomes" id="UP001217918">
    <property type="component" value="Unassembled WGS sequence"/>
</dbReference>
<gene>
    <name evidence="5" type="ORF">P8C59_002930</name>
</gene>
<dbReference type="EC" id="5.4.99.-" evidence="3"/>
<dbReference type="GO" id="GO:0000455">
    <property type="term" value="P:enzyme-directed rRNA pseudouridine synthesis"/>
    <property type="evidence" value="ECO:0007669"/>
    <property type="project" value="TreeGrafter"/>
</dbReference>
<sequence>MAAATSTGAAAAAALAAPAPYYFEDGLRRVAPYFYTYKTWVKERWRGRQLIDVFASEFRDRPLEYYRAALESGKVLVNGKQVGPHHVLKNGELVAHTTHRHEPPVPSDPIDVIHEDEDMMVINKPAGIPVHPAGRYSCNSVVEILKAERGPSFAALPCNRLDRLTSGIMFVAKNAKAAEGLRMQLVQRTVRKEYVARVQGRFPDGDVACDQPILLISPKLGLNRVRASGKPAKTLFRRLAYYPPSPRPSAVTNGDPDAANAARPVLGGLQRDHASGDKGYSIRAHGATRVLCLPGPFLPKGRLEDRHQEYA</sequence>
<comment type="catalytic activity">
    <reaction evidence="3">
        <text>a uridine in RNA = a pseudouridine in RNA</text>
        <dbReference type="Rhea" id="RHEA:48348"/>
        <dbReference type="Rhea" id="RHEA-COMP:12068"/>
        <dbReference type="Rhea" id="RHEA-COMP:12069"/>
        <dbReference type="ChEBI" id="CHEBI:65314"/>
        <dbReference type="ChEBI" id="CHEBI:65315"/>
    </reaction>
</comment>
<keyword evidence="6" id="KW-1185">Reference proteome</keyword>
<dbReference type="PANTHER" id="PTHR21600:SF40">
    <property type="entry name" value="PSEUDOURIDYLATE SYNTHASE RPUSD2"/>
    <property type="match status" value="1"/>
</dbReference>
<dbReference type="AlphaFoldDB" id="A0AAD9M9T1"/>
<protein>
    <recommendedName>
        <fullName evidence="3">Pseudouridine synthase</fullName>
        <ecNumber evidence="3">5.4.99.-</ecNumber>
    </recommendedName>
</protein>
<dbReference type="GO" id="GO:0009982">
    <property type="term" value="F:pseudouridine synthase activity"/>
    <property type="evidence" value="ECO:0007669"/>
    <property type="project" value="InterPro"/>
</dbReference>
<dbReference type="SUPFAM" id="SSF55120">
    <property type="entry name" value="Pseudouridine synthase"/>
    <property type="match status" value="1"/>
</dbReference>
<dbReference type="PROSITE" id="PS01129">
    <property type="entry name" value="PSI_RLU"/>
    <property type="match status" value="1"/>
</dbReference>
<dbReference type="InterPro" id="IPR050188">
    <property type="entry name" value="RluA_PseudoU_synthase"/>
</dbReference>
<evidence type="ECO:0000256" key="1">
    <source>
        <dbReference type="PIRSR" id="PIRSR606225-1"/>
    </source>
</evidence>
<dbReference type="InterPro" id="IPR006225">
    <property type="entry name" value="PsdUridine_synth_RluC/D"/>
</dbReference>
<dbReference type="PROSITE" id="PS50889">
    <property type="entry name" value="S4"/>
    <property type="match status" value="1"/>
</dbReference>
<proteinExistence type="inferred from homology"/>
<comment type="function">
    <text evidence="3">Responsible for synthesis of pseudouridine from uracil.</text>
</comment>
<dbReference type="PANTHER" id="PTHR21600">
    <property type="entry name" value="MITOCHONDRIAL RNA PSEUDOURIDINE SYNTHASE"/>
    <property type="match status" value="1"/>
</dbReference>
<name>A0AAD9M9T1_9PEZI</name>
<dbReference type="GO" id="GO:0003723">
    <property type="term" value="F:RNA binding"/>
    <property type="evidence" value="ECO:0007669"/>
    <property type="project" value="UniProtKB-KW"/>
</dbReference>
<evidence type="ECO:0000313" key="5">
    <source>
        <dbReference type="EMBL" id="KAK2068282.1"/>
    </source>
</evidence>
<dbReference type="InterPro" id="IPR006145">
    <property type="entry name" value="PsdUridine_synth_RsuA/RluA"/>
</dbReference>
<reference evidence="5" key="1">
    <citation type="journal article" date="2023" name="Mol. Plant Microbe Interact.">
        <title>Elucidating the Obligate Nature and Biological Capacity of an Invasive Fungal Corn Pathogen.</title>
        <authorList>
            <person name="MacCready J.S."/>
            <person name="Roggenkamp E.M."/>
            <person name="Gdanetz K."/>
            <person name="Chilvers M.I."/>
        </authorList>
    </citation>
    <scope>NUCLEOTIDE SEQUENCE</scope>
    <source>
        <strain evidence="5">PM02</strain>
    </source>
</reference>
<dbReference type="InterPro" id="IPR006224">
    <property type="entry name" value="PsdUridine_synth_RluA-like_CS"/>
</dbReference>
<dbReference type="Gene3D" id="3.30.2350.10">
    <property type="entry name" value="Pseudouridine synthase"/>
    <property type="match status" value="1"/>
</dbReference>
<feature type="domain" description="Pseudouridine synthase RsuA/RluA-like" evidence="4">
    <location>
        <begin position="119"/>
        <end position="242"/>
    </location>
</feature>
<dbReference type="EMBL" id="JAQQPM010000002">
    <property type="protein sequence ID" value="KAK2068282.1"/>
    <property type="molecule type" value="Genomic_DNA"/>
</dbReference>
<dbReference type="NCBIfam" id="TIGR00005">
    <property type="entry name" value="rluA_subfam"/>
    <property type="match status" value="1"/>
</dbReference>
<evidence type="ECO:0000259" key="4">
    <source>
        <dbReference type="Pfam" id="PF00849"/>
    </source>
</evidence>
<evidence type="ECO:0000256" key="3">
    <source>
        <dbReference type="RuleBase" id="RU362028"/>
    </source>
</evidence>
<evidence type="ECO:0000256" key="2">
    <source>
        <dbReference type="PROSITE-ProRule" id="PRU00182"/>
    </source>
</evidence>
<dbReference type="Pfam" id="PF00849">
    <property type="entry name" value="PseudoU_synth_2"/>
    <property type="match status" value="1"/>
</dbReference>
<feature type="active site" evidence="1">
    <location>
        <position position="162"/>
    </location>
</feature>
<comment type="similarity">
    <text evidence="3">Belongs to the pseudouridine synthase RluA family.</text>
</comment>
<evidence type="ECO:0000313" key="6">
    <source>
        <dbReference type="Proteomes" id="UP001217918"/>
    </source>
</evidence>
<accession>A0AAD9M9T1</accession>
<keyword evidence="3" id="KW-0413">Isomerase</keyword>
<organism evidence="5 6">
    <name type="scientific">Phyllachora maydis</name>
    <dbReference type="NCBI Taxonomy" id="1825666"/>
    <lineage>
        <taxon>Eukaryota</taxon>
        <taxon>Fungi</taxon>
        <taxon>Dikarya</taxon>
        <taxon>Ascomycota</taxon>
        <taxon>Pezizomycotina</taxon>
        <taxon>Sordariomycetes</taxon>
        <taxon>Sordariomycetidae</taxon>
        <taxon>Phyllachorales</taxon>
        <taxon>Phyllachoraceae</taxon>
        <taxon>Phyllachora</taxon>
    </lineage>
</organism>